<feature type="compositionally biased region" description="Low complexity" evidence="2">
    <location>
        <begin position="224"/>
        <end position="237"/>
    </location>
</feature>
<evidence type="ECO:0000313" key="3">
    <source>
        <dbReference type="EMBL" id="CAI9941095.1"/>
    </source>
</evidence>
<protein>
    <submittedName>
        <fullName evidence="3">Uncharacterized protein</fullName>
    </submittedName>
</protein>
<organism evidence="3">
    <name type="scientific">Hexamita inflata</name>
    <dbReference type="NCBI Taxonomy" id="28002"/>
    <lineage>
        <taxon>Eukaryota</taxon>
        <taxon>Metamonada</taxon>
        <taxon>Diplomonadida</taxon>
        <taxon>Hexamitidae</taxon>
        <taxon>Hexamitinae</taxon>
        <taxon>Hexamita</taxon>
    </lineage>
</organism>
<evidence type="ECO:0000313" key="5">
    <source>
        <dbReference type="Proteomes" id="UP001642409"/>
    </source>
</evidence>
<name>A0AA86U3P2_9EUKA</name>
<keyword evidence="1" id="KW-0175">Coiled coil</keyword>
<proteinExistence type="predicted"/>
<comment type="caution">
    <text evidence="3">The sequence shown here is derived from an EMBL/GenBank/DDBJ whole genome shotgun (WGS) entry which is preliminary data.</text>
</comment>
<reference evidence="3" key="1">
    <citation type="submission" date="2023-06" db="EMBL/GenBank/DDBJ databases">
        <authorList>
            <person name="Kurt Z."/>
        </authorList>
    </citation>
    <scope>NUCLEOTIDE SEQUENCE</scope>
</reference>
<feature type="region of interest" description="Disordered" evidence="2">
    <location>
        <begin position="206"/>
        <end position="267"/>
    </location>
</feature>
<dbReference type="Proteomes" id="UP001642409">
    <property type="component" value="Unassembled WGS sequence"/>
</dbReference>
<dbReference type="EMBL" id="CATOUU010000687">
    <property type="protein sequence ID" value="CAI9941095.1"/>
    <property type="molecule type" value="Genomic_DNA"/>
</dbReference>
<keyword evidence="5" id="KW-1185">Reference proteome</keyword>
<evidence type="ECO:0000313" key="4">
    <source>
        <dbReference type="EMBL" id="CAL6015959.1"/>
    </source>
</evidence>
<dbReference type="EMBL" id="CAXDID020000075">
    <property type="protein sequence ID" value="CAL6015959.1"/>
    <property type="molecule type" value="Genomic_DNA"/>
</dbReference>
<sequence>MSTFDDILSMISTNHVKAVGHSQNNNQLNTQIRLTQQDTQPKPKPRELDSLILQKDAPVKSKPSEIQLKMQQLQAKMDRPKPKPTPKQEKIEVKQVFEEKLEESINFDFDTKTSQFSTNQSDTFNFEPIEKYEPIQQVQVQKPLMQQPIQQVQKVDVHQQCKHDYEQLEKHNSELLERNEYLEKQLQIVQRENTILKQQLQMQHQQSKIQEDKADSPEVEITSKPQKPQPQIQQNIKPKQEPKQETKYEPKSLPPAAPTSFIDPSAPIPLPKQQITNLAPKVTSDFDNLWNQLDQPEPAVNLSDPIIQKQSVFTKANIQKAIEHKQPVLQLSETPIYRQNCLKILLPEQTALKEAAAKRIVSIEETEEGPALIWARQVSEQIEVSGVVGITSLINVLAAEEARMFRSKVIAARKAGYTHDIFEMIQSGIIDEIQPKNQIQSQCSVIFFTVNQVICFDFGQDKEEFEKFCGVLVEMGL</sequence>
<feature type="coiled-coil region" evidence="1">
    <location>
        <begin position="158"/>
        <end position="199"/>
    </location>
</feature>
<gene>
    <name evidence="4" type="ORF">HINF_LOCUS25276</name>
    <name evidence="3" type="ORF">HINF_LOCUS28740</name>
</gene>
<feature type="region of interest" description="Disordered" evidence="2">
    <location>
        <begin position="34"/>
        <end position="65"/>
    </location>
</feature>
<reference evidence="4 5" key="2">
    <citation type="submission" date="2024-07" db="EMBL/GenBank/DDBJ databases">
        <authorList>
            <person name="Akdeniz Z."/>
        </authorList>
    </citation>
    <scope>NUCLEOTIDE SEQUENCE [LARGE SCALE GENOMIC DNA]</scope>
</reference>
<evidence type="ECO:0000256" key="1">
    <source>
        <dbReference type="SAM" id="Coils"/>
    </source>
</evidence>
<feature type="compositionally biased region" description="Basic and acidic residues" evidence="2">
    <location>
        <begin position="238"/>
        <end position="250"/>
    </location>
</feature>
<accession>A0AA86U3P2</accession>
<evidence type="ECO:0000256" key="2">
    <source>
        <dbReference type="SAM" id="MobiDB-lite"/>
    </source>
</evidence>
<dbReference type="AlphaFoldDB" id="A0AA86U3P2"/>